<accession>A0A8C5SZ83</accession>
<evidence type="ECO:0000313" key="2">
    <source>
        <dbReference type="Proteomes" id="UP000694406"/>
    </source>
</evidence>
<name>A0A8C5SZ83_LATLA</name>
<dbReference type="Ensembl" id="ENSLLTT00000025389.1">
    <property type="protein sequence ID" value="ENSLLTP00000024499.1"/>
    <property type="gene ID" value="ENSLLTG00000018009.1"/>
</dbReference>
<sequence>EALCTSVDFFSSSFDTSVIGSTSQERKVDAYLEGLFEIHYQLGIKIIPSVAIKQDLNKNLYTVEANNARQLVESAAQDIEKLLSNRSTALVVSGTSPFLVPILKMDT</sequence>
<organism evidence="1 2">
    <name type="scientific">Laticauda laticaudata</name>
    <name type="common">Blue-ringed sea krait</name>
    <name type="synonym">Blue-lipped sea krait</name>
    <dbReference type="NCBI Taxonomy" id="8630"/>
    <lineage>
        <taxon>Eukaryota</taxon>
        <taxon>Metazoa</taxon>
        <taxon>Chordata</taxon>
        <taxon>Craniata</taxon>
        <taxon>Vertebrata</taxon>
        <taxon>Euteleostomi</taxon>
        <taxon>Lepidosauria</taxon>
        <taxon>Squamata</taxon>
        <taxon>Bifurcata</taxon>
        <taxon>Unidentata</taxon>
        <taxon>Episquamata</taxon>
        <taxon>Toxicofera</taxon>
        <taxon>Serpentes</taxon>
        <taxon>Colubroidea</taxon>
        <taxon>Elapidae</taxon>
        <taxon>Laticaudinae</taxon>
        <taxon>Laticauda</taxon>
    </lineage>
</organism>
<reference evidence="1" key="1">
    <citation type="submission" date="2025-08" db="UniProtKB">
        <authorList>
            <consortium name="Ensembl"/>
        </authorList>
    </citation>
    <scope>IDENTIFICATION</scope>
</reference>
<evidence type="ECO:0000313" key="1">
    <source>
        <dbReference type="Ensembl" id="ENSLLTP00000024499.1"/>
    </source>
</evidence>
<dbReference type="AlphaFoldDB" id="A0A8C5SZ83"/>
<dbReference type="Proteomes" id="UP000694406">
    <property type="component" value="Unplaced"/>
</dbReference>
<protein>
    <submittedName>
        <fullName evidence="1">Uncharacterized protein</fullName>
    </submittedName>
</protein>
<reference evidence="1" key="2">
    <citation type="submission" date="2025-09" db="UniProtKB">
        <authorList>
            <consortium name="Ensembl"/>
        </authorList>
    </citation>
    <scope>IDENTIFICATION</scope>
</reference>
<proteinExistence type="predicted"/>
<keyword evidence="2" id="KW-1185">Reference proteome</keyword>
<dbReference type="GeneTree" id="ENSGT01040000244725"/>